<accession>A0ACA9Q5T5</accession>
<sequence length="176" mass="19061">MTFRHQFPQCSISAPLIASEDSRRLSQSNMAYDIFFETPVPRALARAVYPYGIPPFGKSASGRDLDWGGSLSEQAPQDMPNMTDLTIITSSGVVLLSGALSDSLAAEATPSSDIGMLPDARTSGLSYHLRGGVSPHQVTGQAKEHLRYLQDPYETRCREIQQRPIGSCPTSVSTSK</sequence>
<dbReference type="Proteomes" id="UP000789525">
    <property type="component" value="Unassembled WGS sequence"/>
</dbReference>
<dbReference type="EMBL" id="CAJVPT010046387">
    <property type="protein sequence ID" value="CAG8737965.1"/>
    <property type="molecule type" value="Genomic_DNA"/>
</dbReference>
<evidence type="ECO:0000313" key="1">
    <source>
        <dbReference type="EMBL" id="CAG8737965.1"/>
    </source>
</evidence>
<name>A0ACA9Q5T5_9GLOM</name>
<keyword evidence="2" id="KW-1185">Reference proteome</keyword>
<evidence type="ECO:0000313" key="2">
    <source>
        <dbReference type="Proteomes" id="UP000789525"/>
    </source>
</evidence>
<feature type="non-terminal residue" evidence="1">
    <location>
        <position position="176"/>
    </location>
</feature>
<reference evidence="1" key="1">
    <citation type="submission" date="2021-06" db="EMBL/GenBank/DDBJ databases">
        <authorList>
            <person name="Kallberg Y."/>
            <person name="Tangrot J."/>
            <person name="Rosling A."/>
        </authorList>
    </citation>
    <scope>NUCLEOTIDE SEQUENCE</scope>
    <source>
        <strain evidence="1">CL356</strain>
    </source>
</reference>
<proteinExistence type="predicted"/>
<protein>
    <submittedName>
        <fullName evidence="1">11427_t:CDS:1</fullName>
    </submittedName>
</protein>
<gene>
    <name evidence="1" type="ORF">ACOLOM_LOCUS12006</name>
</gene>
<organism evidence="1 2">
    <name type="scientific">Acaulospora colombiana</name>
    <dbReference type="NCBI Taxonomy" id="27376"/>
    <lineage>
        <taxon>Eukaryota</taxon>
        <taxon>Fungi</taxon>
        <taxon>Fungi incertae sedis</taxon>
        <taxon>Mucoromycota</taxon>
        <taxon>Glomeromycotina</taxon>
        <taxon>Glomeromycetes</taxon>
        <taxon>Diversisporales</taxon>
        <taxon>Acaulosporaceae</taxon>
        <taxon>Acaulospora</taxon>
    </lineage>
</organism>
<comment type="caution">
    <text evidence="1">The sequence shown here is derived from an EMBL/GenBank/DDBJ whole genome shotgun (WGS) entry which is preliminary data.</text>
</comment>